<feature type="transmembrane region" description="Helical" evidence="1">
    <location>
        <begin position="111"/>
        <end position="130"/>
    </location>
</feature>
<evidence type="ECO:0000256" key="1">
    <source>
        <dbReference type="SAM" id="Phobius"/>
    </source>
</evidence>
<keyword evidence="1" id="KW-0812">Transmembrane</keyword>
<dbReference type="EMBL" id="JAGIKZ010000033">
    <property type="protein sequence ID" value="MBP2243067.1"/>
    <property type="molecule type" value="Genomic_DNA"/>
</dbReference>
<feature type="transmembrane region" description="Helical" evidence="1">
    <location>
        <begin position="6"/>
        <end position="25"/>
    </location>
</feature>
<evidence type="ECO:0000313" key="3">
    <source>
        <dbReference type="Proteomes" id="UP001519293"/>
    </source>
</evidence>
<organism evidence="2 3">
    <name type="scientific">Cytobacillus eiseniae</name>
    <dbReference type="NCBI Taxonomy" id="762947"/>
    <lineage>
        <taxon>Bacteria</taxon>
        <taxon>Bacillati</taxon>
        <taxon>Bacillota</taxon>
        <taxon>Bacilli</taxon>
        <taxon>Bacillales</taxon>
        <taxon>Bacillaceae</taxon>
        <taxon>Cytobacillus</taxon>
    </lineage>
</organism>
<gene>
    <name evidence="2" type="ORF">J2Z40_003655</name>
</gene>
<reference evidence="2 3" key="1">
    <citation type="submission" date="2021-03" db="EMBL/GenBank/DDBJ databases">
        <title>Genomic Encyclopedia of Type Strains, Phase IV (KMG-IV): sequencing the most valuable type-strain genomes for metagenomic binning, comparative biology and taxonomic classification.</title>
        <authorList>
            <person name="Goeker M."/>
        </authorList>
    </citation>
    <scope>NUCLEOTIDE SEQUENCE [LARGE SCALE GENOMIC DNA]</scope>
    <source>
        <strain evidence="2 3">DSM 26675</strain>
    </source>
</reference>
<keyword evidence="1" id="KW-0472">Membrane</keyword>
<keyword evidence="1" id="KW-1133">Transmembrane helix</keyword>
<proteinExistence type="predicted"/>
<dbReference type="Proteomes" id="UP001519293">
    <property type="component" value="Unassembled WGS sequence"/>
</dbReference>
<sequence>MSLILFLLIGLMGVYIIILIKRPSIEIIKENNSLLRKLKNATWFQNHWLAGIFLFVLNAVLFFSTALLLYVLTSLIIPFIHWLVIIFATIGSVFLWIIMSKAWQGTKRNRLKMGAIGSSFFLILSLMFIYKLVTLKPSYLGEDTFMEAVGFVLGIVVTMVAFITCFIFTGYSNKKIVK</sequence>
<feature type="transmembrane region" description="Helical" evidence="1">
    <location>
        <begin position="150"/>
        <end position="171"/>
    </location>
</feature>
<feature type="transmembrane region" description="Helical" evidence="1">
    <location>
        <begin position="79"/>
        <end position="99"/>
    </location>
</feature>
<name>A0ABS4RJI3_9BACI</name>
<keyword evidence="3" id="KW-1185">Reference proteome</keyword>
<feature type="transmembrane region" description="Helical" evidence="1">
    <location>
        <begin position="46"/>
        <end position="73"/>
    </location>
</feature>
<accession>A0ABS4RJI3</accession>
<dbReference type="RefSeq" id="WP_066392104.1">
    <property type="nucleotide sequence ID" value="NZ_JAGIKZ010000033.1"/>
</dbReference>
<evidence type="ECO:0000313" key="2">
    <source>
        <dbReference type="EMBL" id="MBP2243067.1"/>
    </source>
</evidence>
<comment type="caution">
    <text evidence="2">The sequence shown here is derived from an EMBL/GenBank/DDBJ whole genome shotgun (WGS) entry which is preliminary data.</text>
</comment>
<protein>
    <submittedName>
        <fullName evidence="2">Membrane protein YesL</fullName>
    </submittedName>
</protein>